<dbReference type="STRING" id="268407.PWYN_16715"/>
<dbReference type="InterPro" id="IPR013538">
    <property type="entry name" value="ASHA1/2-like_C"/>
</dbReference>
<sequence>MTEANEFVYTRVLDAPRELVFKVWSEVEHLKNWWGPVGLELGIAKLDFRPGGIFHYNMRSPEGDVMWGRFVYREIIAPEKIVFINSFSNEEGDAVRAPFSAEFPIEILNTVSFIENEGKTTLTLRGAPLNATEEELIFYSGMFESMEQGFGGTFDQLAEYLTKV</sequence>
<dbReference type="Proteomes" id="UP000029734">
    <property type="component" value="Unassembled WGS sequence"/>
</dbReference>
<evidence type="ECO:0000259" key="2">
    <source>
        <dbReference type="Pfam" id="PF08327"/>
    </source>
</evidence>
<dbReference type="OrthoDB" id="118413at2"/>
<dbReference type="InterPro" id="IPR023393">
    <property type="entry name" value="START-like_dom_sf"/>
</dbReference>
<dbReference type="CDD" id="cd07814">
    <property type="entry name" value="SRPBCC_CalC_Aha1-like"/>
    <property type="match status" value="1"/>
</dbReference>
<gene>
    <name evidence="3" type="ORF">PWYN_16715</name>
</gene>
<organism evidence="3 4">
    <name type="scientific">Paenibacillus wynnii</name>
    <dbReference type="NCBI Taxonomy" id="268407"/>
    <lineage>
        <taxon>Bacteria</taxon>
        <taxon>Bacillati</taxon>
        <taxon>Bacillota</taxon>
        <taxon>Bacilli</taxon>
        <taxon>Bacillales</taxon>
        <taxon>Paenibacillaceae</taxon>
        <taxon>Paenibacillus</taxon>
    </lineage>
</organism>
<keyword evidence="4" id="KW-1185">Reference proteome</keyword>
<accession>A0A098M2C1</accession>
<reference evidence="3 4" key="1">
    <citation type="submission" date="2014-08" db="EMBL/GenBank/DDBJ databases">
        <authorList>
            <person name="den Bakker H.C."/>
        </authorList>
    </citation>
    <scope>NUCLEOTIDE SEQUENCE [LARGE SCALE GENOMIC DNA]</scope>
    <source>
        <strain evidence="3 4">DSM 18334</strain>
    </source>
</reference>
<comment type="caution">
    <text evidence="3">The sequence shown here is derived from an EMBL/GenBank/DDBJ whole genome shotgun (WGS) entry which is preliminary data.</text>
</comment>
<reference evidence="3 4" key="2">
    <citation type="submission" date="2014-10" db="EMBL/GenBank/DDBJ databases">
        <title>Comparative genomics of the Paenibacillus odorifer group.</title>
        <authorList>
            <person name="Tsai Y.-C."/>
            <person name="Martin N."/>
            <person name="Korlach J."/>
            <person name="Wiedmann M."/>
        </authorList>
    </citation>
    <scope>NUCLEOTIDE SEQUENCE [LARGE SCALE GENOMIC DNA]</scope>
    <source>
        <strain evidence="3 4">DSM 18334</strain>
    </source>
</reference>
<evidence type="ECO:0000256" key="1">
    <source>
        <dbReference type="ARBA" id="ARBA00006817"/>
    </source>
</evidence>
<proteinExistence type="inferred from homology"/>
<dbReference type="RefSeq" id="WP_036654162.1">
    <property type="nucleotide sequence ID" value="NZ_JQCR01000003.1"/>
</dbReference>
<protein>
    <submittedName>
        <fullName evidence="3">Polyketide cyclase</fullName>
    </submittedName>
</protein>
<feature type="domain" description="Activator of Hsp90 ATPase homologue 1/2-like C-terminal" evidence="2">
    <location>
        <begin position="14"/>
        <end position="161"/>
    </location>
</feature>
<dbReference type="AlphaFoldDB" id="A0A098M2C1"/>
<dbReference type="Gene3D" id="3.30.530.20">
    <property type="match status" value="1"/>
</dbReference>
<dbReference type="SUPFAM" id="SSF55961">
    <property type="entry name" value="Bet v1-like"/>
    <property type="match status" value="1"/>
</dbReference>
<comment type="similarity">
    <text evidence="1">Belongs to the AHA1 family.</text>
</comment>
<evidence type="ECO:0000313" key="3">
    <source>
        <dbReference type="EMBL" id="KGE16385.1"/>
    </source>
</evidence>
<dbReference type="EMBL" id="JQCR01000003">
    <property type="protein sequence ID" value="KGE16385.1"/>
    <property type="molecule type" value="Genomic_DNA"/>
</dbReference>
<dbReference type="eggNOG" id="COG3832">
    <property type="taxonomic scope" value="Bacteria"/>
</dbReference>
<name>A0A098M2C1_9BACL</name>
<dbReference type="Pfam" id="PF08327">
    <property type="entry name" value="AHSA1"/>
    <property type="match status" value="1"/>
</dbReference>
<evidence type="ECO:0000313" key="4">
    <source>
        <dbReference type="Proteomes" id="UP000029734"/>
    </source>
</evidence>